<dbReference type="Gene3D" id="3.40.50.300">
    <property type="entry name" value="P-loop containing nucleotide triphosphate hydrolases"/>
    <property type="match status" value="2"/>
</dbReference>
<keyword evidence="6" id="KW-0175">Coiled coil</keyword>
<dbReference type="PANTHER" id="PTHR10465">
    <property type="entry name" value="TRANSMEMBRANE GTPASE FZO1"/>
    <property type="match status" value="1"/>
</dbReference>
<evidence type="ECO:0000256" key="1">
    <source>
        <dbReference type="ARBA" id="ARBA00004370"/>
    </source>
</evidence>
<reference evidence="8 9" key="1">
    <citation type="submission" date="2016-10" db="EMBL/GenBank/DDBJ databases">
        <authorList>
            <person name="de Groot N.N."/>
        </authorList>
    </citation>
    <scope>NUCLEOTIDE SEQUENCE [LARGE SCALE GENOMIC DNA]</scope>
    <source>
        <strain evidence="8 9">DSM 23995</strain>
    </source>
</reference>
<dbReference type="InterPro" id="IPR005225">
    <property type="entry name" value="Small_GTP-bd"/>
</dbReference>
<dbReference type="GO" id="GO:0016020">
    <property type="term" value="C:membrane"/>
    <property type="evidence" value="ECO:0007669"/>
    <property type="project" value="UniProtKB-SubCell"/>
</dbReference>
<dbReference type="InterPro" id="IPR027094">
    <property type="entry name" value="Mitofusin_fam"/>
</dbReference>
<dbReference type="InterPro" id="IPR045063">
    <property type="entry name" value="Dynamin_N"/>
</dbReference>
<keyword evidence="2" id="KW-0547">Nucleotide-binding</keyword>
<dbReference type="PANTHER" id="PTHR10465:SF0">
    <property type="entry name" value="SARCALUMENIN"/>
    <property type="match status" value="1"/>
</dbReference>
<dbReference type="RefSeq" id="WP_177194654.1">
    <property type="nucleotide sequence ID" value="NZ_FONT01000001.1"/>
</dbReference>
<keyword evidence="4" id="KW-0342">GTP-binding</keyword>
<evidence type="ECO:0000256" key="6">
    <source>
        <dbReference type="SAM" id="Coils"/>
    </source>
</evidence>
<dbReference type="AlphaFoldDB" id="A0A1I1ZST1"/>
<accession>A0A1I1ZST1</accession>
<evidence type="ECO:0000313" key="8">
    <source>
        <dbReference type="EMBL" id="SFE34652.1"/>
    </source>
</evidence>
<dbReference type="GO" id="GO:0008053">
    <property type="term" value="P:mitochondrial fusion"/>
    <property type="evidence" value="ECO:0007669"/>
    <property type="project" value="TreeGrafter"/>
</dbReference>
<feature type="coiled-coil region" evidence="6">
    <location>
        <begin position="934"/>
        <end position="961"/>
    </location>
</feature>
<dbReference type="EMBL" id="FONT01000001">
    <property type="protein sequence ID" value="SFE34652.1"/>
    <property type="molecule type" value="Genomic_DNA"/>
</dbReference>
<dbReference type="GO" id="GO:0003924">
    <property type="term" value="F:GTPase activity"/>
    <property type="evidence" value="ECO:0007669"/>
    <property type="project" value="InterPro"/>
</dbReference>
<evidence type="ECO:0000259" key="7">
    <source>
        <dbReference type="Pfam" id="PF00350"/>
    </source>
</evidence>
<dbReference type="NCBIfam" id="TIGR00231">
    <property type="entry name" value="small_GTP"/>
    <property type="match status" value="1"/>
</dbReference>
<dbReference type="Pfam" id="PF00350">
    <property type="entry name" value="Dynamin_N"/>
    <property type="match status" value="2"/>
</dbReference>
<comment type="subcellular location">
    <subcellularLocation>
        <location evidence="1">Membrane</location>
    </subcellularLocation>
</comment>
<dbReference type="SUPFAM" id="SSF52540">
    <property type="entry name" value="P-loop containing nucleoside triphosphate hydrolases"/>
    <property type="match status" value="2"/>
</dbReference>
<feature type="coiled-coil region" evidence="6">
    <location>
        <begin position="1011"/>
        <end position="1038"/>
    </location>
</feature>
<protein>
    <submittedName>
        <fullName evidence="8">Small GTP-binding protein domain-containing protein</fullName>
    </submittedName>
</protein>
<name>A0A1I1ZST1_9BACI</name>
<gene>
    <name evidence="8" type="ORF">SAMN05192532_101421</name>
</gene>
<organism evidence="8 9">
    <name type="scientific">Alteribacillus iranensis</name>
    <dbReference type="NCBI Taxonomy" id="930128"/>
    <lineage>
        <taxon>Bacteria</taxon>
        <taxon>Bacillati</taxon>
        <taxon>Bacillota</taxon>
        <taxon>Bacilli</taxon>
        <taxon>Bacillales</taxon>
        <taxon>Bacillaceae</taxon>
        <taxon>Alteribacillus</taxon>
    </lineage>
</organism>
<evidence type="ECO:0000256" key="5">
    <source>
        <dbReference type="ARBA" id="ARBA00023136"/>
    </source>
</evidence>
<sequence length="1190" mass="137791">MEKTELMTSSLSRLPFYEEDEKRLHMLDKKAEHPFFEVAFCGHFSAGKSTLLNGLLGNELLPTSPIPTSANIISIVNGEVRLEITKADGETQAWSEEIPWDQAKRWGMDGEAVHGITISAPLPFLSSHGKILDTPGVDSTDDNHQRVTMDQLLTTDMIVYVTDYNHVQSETNIQFLQQLSTENKPILLVINQIDKHDDKELTLQSFENAVRNMLVQYGIKPLEIFFTSMKHEDHPFNQYEELEYYLKSLIYHSDTLRTDSLHRLEEGAVLHLLDKIEEERLEAYEEWEASLEQKGIDPADVKQSETWAHSLENVESEKQEAVQKIYKERNQLFQNAQLFPYTTTEKARLWLESQQKKFKVGTFFTKGKTEAEKQRRTEALLEELNEKIKTQLLFHVRSMLMEADPSYLTDKEKYEEQAQQIDFTADEALLQRFSSESEIDRNFVFTFTENVSAEIIKNVKQQTEELFQEYENTITEKFQERKQELEDKLEDSSIYQSYLDEWKRIEDKLEDKKRVSEEWLKTHGRTKDFIKSLEEAATNGYPEDSSVQIYVSQEEESVIAVEEDAVVLPEKEIQTDDSFLSSIRKYIKEFQDRPVFMEEKKELSRLLDQYDNNHAVISLFGAFSAGKSSFINAMLGDMTLPVSPHPTTAAVNRIKKGTKENPDGTVIIQTKSESFLDEEIQAVARELGSSLTLSSIEDWKKPNGNQLNSYQKTYTDYLFTLQQSIRRRVAELGKEIKVSLTELKEWVAQEEKACMIQEVTVFYDCEWTKKGLELIDTPGVNSIHGRHTNVAFEHLRKSDAIIYLTYYNHAFSKADQVFLQQLGRANENFESDKLYFVINAADLANSAQERNGVKQHVRDQLVRNGIEDPRLFTLSSKEGLRAKQQDEEASVTGQAFLDFEEYFRMTTWDELKLHHLQKIQARWDSLTKQMKEMLTALRSDKANVERILKNKEEEVAAFKVRIAAFDTSSVLSSLREEIEQQSSFLKERTGFIMQDYFSHAVNPAVLSGTTKKQQKLQLEGALQEIEGFTRQYISQEQETIFIRLEELIKRETAKYMETFLSNHRSEELSIFAPDLPVDLSGTWTVQDDLSIDKDTLMSMFKSNKDFFENRKVLDFKEKLTELVQGKTHQLVSTFEQEAQASIETSVKEISELGRTLLTKEADKELEKAQWMLDPSRASDLEEEYSYLSQR</sequence>
<dbReference type="GO" id="GO:0005525">
    <property type="term" value="F:GTP binding"/>
    <property type="evidence" value="ECO:0007669"/>
    <property type="project" value="UniProtKB-KW"/>
</dbReference>
<proteinExistence type="predicted"/>
<dbReference type="STRING" id="930128.SAMN05192532_101421"/>
<keyword evidence="5" id="KW-0472">Membrane</keyword>
<feature type="domain" description="Dynamin N-terminal" evidence="7">
    <location>
        <begin position="38"/>
        <end position="192"/>
    </location>
</feature>
<keyword evidence="3" id="KW-0378">Hydrolase</keyword>
<evidence type="ECO:0000313" key="9">
    <source>
        <dbReference type="Proteomes" id="UP000199516"/>
    </source>
</evidence>
<keyword evidence="9" id="KW-1185">Reference proteome</keyword>
<evidence type="ECO:0000256" key="2">
    <source>
        <dbReference type="ARBA" id="ARBA00022741"/>
    </source>
</evidence>
<evidence type="ECO:0000256" key="3">
    <source>
        <dbReference type="ARBA" id="ARBA00022801"/>
    </source>
</evidence>
<feature type="domain" description="Dynamin N-terminal" evidence="7">
    <location>
        <begin position="617"/>
        <end position="839"/>
    </location>
</feature>
<feature type="coiled-coil region" evidence="6">
    <location>
        <begin position="453"/>
        <end position="480"/>
    </location>
</feature>
<dbReference type="InterPro" id="IPR027417">
    <property type="entry name" value="P-loop_NTPase"/>
</dbReference>
<evidence type="ECO:0000256" key="4">
    <source>
        <dbReference type="ARBA" id="ARBA00023134"/>
    </source>
</evidence>
<dbReference type="Proteomes" id="UP000199516">
    <property type="component" value="Unassembled WGS sequence"/>
</dbReference>